<protein>
    <recommendedName>
        <fullName evidence="1 7">Transcriptional regulator MraZ</fullName>
    </recommendedName>
</protein>
<dbReference type="InterPro" id="IPR007159">
    <property type="entry name" value="SpoVT-AbrB_dom"/>
</dbReference>
<dbReference type="InterPro" id="IPR038619">
    <property type="entry name" value="MraZ_sf"/>
</dbReference>
<dbReference type="CDD" id="cd16320">
    <property type="entry name" value="MraZ_N"/>
    <property type="match status" value="1"/>
</dbReference>
<dbReference type="Proteomes" id="UP000185891">
    <property type="component" value="Unassembled WGS sequence"/>
</dbReference>
<dbReference type="AlphaFoldDB" id="A0A1F5EKF6"/>
<evidence type="ECO:0000256" key="2">
    <source>
        <dbReference type="ARBA" id="ARBA00022490"/>
    </source>
</evidence>
<keyword evidence="9" id="KW-0131">Cell cycle</keyword>
<proteinExistence type="inferred from homology"/>
<dbReference type="CDD" id="cd16321">
    <property type="entry name" value="MraZ_C"/>
    <property type="match status" value="1"/>
</dbReference>
<dbReference type="GO" id="GO:2000143">
    <property type="term" value="P:negative regulation of DNA-templated transcription initiation"/>
    <property type="evidence" value="ECO:0007669"/>
    <property type="project" value="TreeGrafter"/>
</dbReference>
<keyword evidence="9" id="KW-0132">Cell division</keyword>
<evidence type="ECO:0000256" key="3">
    <source>
        <dbReference type="ARBA" id="ARBA00022737"/>
    </source>
</evidence>
<reference evidence="9 10" key="1">
    <citation type="journal article" date="2016" name="Nat. Commun.">
        <title>Thousands of microbial genomes shed light on interconnected biogeochemical processes in an aquifer system.</title>
        <authorList>
            <person name="Anantharaman K."/>
            <person name="Brown C.T."/>
            <person name="Hug L.A."/>
            <person name="Sharon I."/>
            <person name="Castelle C.J."/>
            <person name="Probst A.J."/>
            <person name="Thomas B.C."/>
            <person name="Singh A."/>
            <person name="Wilkins M.J."/>
            <person name="Karaoz U."/>
            <person name="Brodie E.L."/>
            <person name="Williams K.H."/>
            <person name="Hubbard S.S."/>
            <person name="Banfield J.F."/>
        </authorList>
    </citation>
    <scope>NUCLEOTIDE SEQUENCE [LARGE SCALE GENOMIC DNA]</scope>
</reference>
<evidence type="ECO:0000256" key="1">
    <source>
        <dbReference type="ARBA" id="ARBA00013860"/>
    </source>
</evidence>
<sequence length="144" mass="16414">MLIGEYTHTIDLKKRVSLPAKFRKEVGKKVIMTHGLDNCLSIYTIKEWEKIAEKLGNLSMGQADQRSFNRFMLAGAVETDVDSVGRILVPDFLRDFAKLKNKVVLTGVHNHIEIWDEKAWRTYKSKIENQADVLAEKLGEIGVI</sequence>
<evidence type="ECO:0000313" key="10">
    <source>
        <dbReference type="Proteomes" id="UP000185891"/>
    </source>
</evidence>
<keyword evidence="3" id="KW-0677">Repeat</keyword>
<comment type="caution">
    <text evidence="9">The sequence shown here is derived from an EMBL/GenBank/DDBJ whole genome shotgun (WGS) entry which is preliminary data.</text>
</comment>
<dbReference type="HAMAP" id="MF_01008">
    <property type="entry name" value="MraZ"/>
    <property type="match status" value="1"/>
</dbReference>
<keyword evidence="4 7" id="KW-0805">Transcription regulation</keyword>
<dbReference type="NCBIfam" id="TIGR00242">
    <property type="entry name" value="division/cell wall cluster transcriptional repressor MraZ"/>
    <property type="match status" value="1"/>
</dbReference>
<comment type="similarity">
    <text evidence="7">Belongs to the MraZ family.</text>
</comment>
<dbReference type="InterPro" id="IPR035642">
    <property type="entry name" value="MraZ_N"/>
</dbReference>
<dbReference type="PANTHER" id="PTHR34701:SF1">
    <property type="entry name" value="TRANSCRIPTIONAL REGULATOR MRAZ"/>
    <property type="match status" value="1"/>
</dbReference>
<dbReference type="SUPFAM" id="SSF89447">
    <property type="entry name" value="AbrB/MazE/MraZ-like"/>
    <property type="match status" value="1"/>
</dbReference>
<keyword evidence="5 7" id="KW-0238">DNA-binding</keyword>
<evidence type="ECO:0000259" key="8">
    <source>
        <dbReference type="PROSITE" id="PS51740"/>
    </source>
</evidence>
<dbReference type="Gene3D" id="3.40.1550.20">
    <property type="entry name" value="Transcriptional regulator MraZ domain"/>
    <property type="match status" value="1"/>
</dbReference>
<dbReference type="InterPro" id="IPR037914">
    <property type="entry name" value="SpoVT-AbrB_sf"/>
</dbReference>
<evidence type="ECO:0000256" key="5">
    <source>
        <dbReference type="ARBA" id="ARBA00023125"/>
    </source>
</evidence>
<dbReference type="InterPro" id="IPR035644">
    <property type="entry name" value="MraZ_C"/>
</dbReference>
<dbReference type="GO" id="GO:0000976">
    <property type="term" value="F:transcription cis-regulatory region binding"/>
    <property type="evidence" value="ECO:0007669"/>
    <property type="project" value="TreeGrafter"/>
</dbReference>
<evidence type="ECO:0000256" key="6">
    <source>
        <dbReference type="ARBA" id="ARBA00023163"/>
    </source>
</evidence>
<dbReference type="InterPro" id="IPR003444">
    <property type="entry name" value="MraZ"/>
</dbReference>
<keyword evidence="2 7" id="KW-0963">Cytoplasm</keyword>
<dbReference type="InterPro" id="IPR020603">
    <property type="entry name" value="MraZ_dom"/>
</dbReference>
<dbReference type="PROSITE" id="PS51740">
    <property type="entry name" value="SPOVT_ABRB"/>
    <property type="match status" value="2"/>
</dbReference>
<dbReference type="GO" id="GO:0009295">
    <property type="term" value="C:nucleoid"/>
    <property type="evidence" value="ECO:0007669"/>
    <property type="project" value="UniProtKB-SubCell"/>
</dbReference>
<feature type="domain" description="SpoVT-AbrB" evidence="8">
    <location>
        <begin position="76"/>
        <end position="119"/>
    </location>
</feature>
<evidence type="ECO:0000313" key="9">
    <source>
        <dbReference type="EMBL" id="OGD67909.1"/>
    </source>
</evidence>
<dbReference type="GO" id="GO:0051301">
    <property type="term" value="P:cell division"/>
    <property type="evidence" value="ECO:0007669"/>
    <property type="project" value="UniProtKB-KW"/>
</dbReference>
<dbReference type="GO" id="GO:0005737">
    <property type="term" value="C:cytoplasm"/>
    <property type="evidence" value="ECO:0007669"/>
    <property type="project" value="UniProtKB-UniRule"/>
</dbReference>
<keyword evidence="6 7" id="KW-0804">Transcription</keyword>
<dbReference type="PANTHER" id="PTHR34701">
    <property type="entry name" value="TRANSCRIPTIONAL REGULATOR MRAZ"/>
    <property type="match status" value="1"/>
</dbReference>
<organism evidence="9 10">
    <name type="scientific">Candidatus Campbellbacteria bacterium RIFCSPHIGHO2_12_FULL_35_10</name>
    <dbReference type="NCBI Taxonomy" id="1797578"/>
    <lineage>
        <taxon>Bacteria</taxon>
        <taxon>Candidatus Campbelliibacteriota</taxon>
    </lineage>
</organism>
<comment type="subunit">
    <text evidence="7">Forms oligomers.</text>
</comment>
<gene>
    <name evidence="7" type="primary">mraZ</name>
    <name evidence="9" type="ORF">A3E89_02330</name>
</gene>
<evidence type="ECO:0000256" key="4">
    <source>
        <dbReference type="ARBA" id="ARBA00023015"/>
    </source>
</evidence>
<dbReference type="Pfam" id="PF02381">
    <property type="entry name" value="MraZ"/>
    <property type="match status" value="2"/>
</dbReference>
<evidence type="ECO:0000256" key="7">
    <source>
        <dbReference type="HAMAP-Rule" id="MF_01008"/>
    </source>
</evidence>
<feature type="domain" description="SpoVT-AbrB" evidence="8">
    <location>
        <begin position="5"/>
        <end position="47"/>
    </location>
</feature>
<dbReference type="GO" id="GO:0003700">
    <property type="term" value="F:DNA-binding transcription factor activity"/>
    <property type="evidence" value="ECO:0007669"/>
    <property type="project" value="UniProtKB-UniRule"/>
</dbReference>
<comment type="subcellular location">
    <subcellularLocation>
        <location evidence="7">Cytoplasm</location>
        <location evidence="7">Nucleoid</location>
    </subcellularLocation>
</comment>
<name>A0A1F5EKF6_9BACT</name>
<dbReference type="EMBL" id="MFAA01000048">
    <property type="protein sequence ID" value="OGD67909.1"/>
    <property type="molecule type" value="Genomic_DNA"/>
</dbReference>
<accession>A0A1F5EKF6</accession>